<dbReference type="OrthoDB" id="5343726at2"/>
<evidence type="ECO:0000313" key="2">
    <source>
        <dbReference type="EMBL" id="PSM53072.1"/>
    </source>
</evidence>
<feature type="domain" description="Putative DNA-binding" evidence="1">
    <location>
        <begin position="4"/>
        <end position="82"/>
    </location>
</feature>
<keyword evidence="3" id="KW-1185">Reference proteome</keyword>
<proteinExistence type="predicted"/>
<gene>
    <name evidence="2" type="ORF">CQ405_00530</name>
</gene>
<comment type="caution">
    <text evidence="2">The sequence shown here is derived from an EMBL/GenBank/DDBJ whole genome shotgun (WGS) entry which is preliminary data.</text>
</comment>
<dbReference type="Proteomes" id="UP000240535">
    <property type="component" value="Unassembled WGS sequence"/>
</dbReference>
<name>A0A2P8R3J8_9BACT</name>
<dbReference type="AlphaFoldDB" id="A0A2P8R3J8"/>
<dbReference type="RefSeq" id="WP_106869491.1">
    <property type="nucleotide sequence ID" value="NZ_CP053841.1"/>
</dbReference>
<protein>
    <recommendedName>
        <fullName evidence="1">Putative DNA-binding domain-containing protein</fullName>
    </recommendedName>
</protein>
<organism evidence="2 3">
    <name type="scientific">Campylobacter blaseri</name>
    <dbReference type="NCBI Taxonomy" id="2042961"/>
    <lineage>
        <taxon>Bacteria</taxon>
        <taxon>Pseudomonadati</taxon>
        <taxon>Campylobacterota</taxon>
        <taxon>Epsilonproteobacteria</taxon>
        <taxon>Campylobacterales</taxon>
        <taxon>Campylobacteraceae</taxon>
        <taxon>Campylobacter</taxon>
    </lineage>
</organism>
<dbReference type="Pfam" id="PF09836">
    <property type="entry name" value="DUF2063"/>
    <property type="match status" value="1"/>
</dbReference>
<dbReference type="InterPro" id="IPR018640">
    <property type="entry name" value="DUF2063"/>
</dbReference>
<evidence type="ECO:0000313" key="3">
    <source>
        <dbReference type="Proteomes" id="UP000240535"/>
    </source>
</evidence>
<reference evidence="3" key="1">
    <citation type="submission" date="2017-10" db="EMBL/GenBank/DDBJ databases">
        <title>Campylobacter species from seals.</title>
        <authorList>
            <person name="Gilbert M.J."/>
            <person name="Zomer A.L."/>
            <person name="Timmerman A.J."/>
            <person name="Duim B."/>
            <person name="Wagenaar J.A."/>
        </authorList>
    </citation>
    <scope>NUCLEOTIDE SEQUENCE [LARGE SCALE GENOMIC DNA]</scope>
    <source>
        <strain evidence="3">17S00004-5</strain>
    </source>
</reference>
<evidence type="ECO:0000259" key="1">
    <source>
        <dbReference type="Pfam" id="PF09836"/>
    </source>
</evidence>
<dbReference type="InterPro" id="IPR044922">
    <property type="entry name" value="DUF2063_N_sf"/>
</dbReference>
<dbReference type="Gene3D" id="1.10.150.690">
    <property type="entry name" value="DUF2063"/>
    <property type="match status" value="1"/>
</dbReference>
<dbReference type="EMBL" id="PDHH01000001">
    <property type="protein sequence ID" value="PSM53072.1"/>
    <property type="molecule type" value="Genomic_DNA"/>
</dbReference>
<sequence>MKDLQKDFFYKISRRKPSEDKAITLYQNLVFQRYYEILSNAYPIFASIIPDDKFKKMVQDFLEFGARNEYVWKMPKEFGKYLTSSKKYKNLPYTKDLLWFEWIEIELFMKNYDDFEKSKFSLKSNYILNKNAKIKKLKYKVHLKDLENKEKCALLAYYDTQSKIVIYRELSLSMYEFIKLMKHNSFKKSSKIICKKYDLEKKESKKILKKALKELVNLGVLIKRINSDTNIK</sequence>
<accession>A0A2P8R3J8</accession>